<dbReference type="Gene3D" id="1.25.40.10">
    <property type="entry name" value="Tetratricopeptide repeat domain"/>
    <property type="match status" value="2"/>
</dbReference>
<dbReference type="HOGENOM" id="CLU_434575_0_0_3"/>
<organism evidence="1 2">
    <name type="scientific">Gloeothece citriformis (strain PCC 7424)</name>
    <name type="common">Cyanothece sp. (strain PCC 7424)</name>
    <dbReference type="NCBI Taxonomy" id="65393"/>
    <lineage>
        <taxon>Bacteria</taxon>
        <taxon>Bacillati</taxon>
        <taxon>Cyanobacteriota</taxon>
        <taxon>Cyanophyceae</taxon>
        <taxon>Oscillatoriophycideae</taxon>
        <taxon>Chroococcales</taxon>
        <taxon>Aphanothecaceae</taxon>
        <taxon>Gloeothece</taxon>
        <taxon>Gloeothece citriformis</taxon>
    </lineage>
</organism>
<proteinExistence type="predicted"/>
<dbReference type="AlphaFoldDB" id="B7KG35"/>
<dbReference type="eggNOG" id="COG0457">
    <property type="taxonomic scope" value="Bacteria"/>
</dbReference>
<protein>
    <submittedName>
        <fullName evidence="1">TPR repeat-containing protein</fullName>
    </submittedName>
</protein>
<reference evidence="2" key="1">
    <citation type="journal article" date="2011" name="MBio">
        <title>Novel metabolic attributes of the genus Cyanothece, comprising a group of unicellular nitrogen-fixing Cyanobacteria.</title>
        <authorList>
            <person name="Bandyopadhyay A."/>
            <person name="Elvitigala T."/>
            <person name="Welsh E."/>
            <person name="Stockel J."/>
            <person name="Liberton M."/>
            <person name="Min H."/>
            <person name="Sherman L.A."/>
            <person name="Pakrasi H.B."/>
        </authorList>
    </citation>
    <scope>NUCLEOTIDE SEQUENCE [LARGE SCALE GENOMIC DNA]</scope>
    <source>
        <strain evidence="2">PCC 7424</strain>
    </source>
</reference>
<dbReference type="InterPro" id="IPR011990">
    <property type="entry name" value="TPR-like_helical_dom_sf"/>
</dbReference>
<dbReference type="STRING" id="65393.PCC7424_0772"/>
<dbReference type="KEGG" id="cyc:PCC7424_0772"/>
<keyword evidence="2" id="KW-1185">Reference proteome</keyword>
<name>B7KG35_GLOC7</name>
<dbReference type="RefSeq" id="WP_012598175.1">
    <property type="nucleotide sequence ID" value="NC_011729.1"/>
</dbReference>
<evidence type="ECO:0000313" key="2">
    <source>
        <dbReference type="Proteomes" id="UP000002384"/>
    </source>
</evidence>
<sequence>MTDQSHYQPSNSPELSLPQQYQNFIEQAITATLQGKILSKEQLYQMVVKEIQSGTGEIFERCLNERVRIAQEQLEHQTSEAKKAKISRQIRALDTIGGVWERWQKEKQDINIYSQASEDILQASPQDRFSILLQKLDLNQTNSLNRNQIKQLADSLTKTADSLNSSEEANQLHLFSRGLLKGLESFRNLENDLVSWIYQGGNKSVGFEGIPGSNSPWTIWAKRLDSPLPRHLFELQALNQPVTELAKTQNYQDISAWIELVIILRSLQQGLVNWFDQQPYSATWGKRLSNATLLTFAVIWCELSNGLQQATNLNSLTRQLLAKGCFQITLQILRTFAQRPDFPLYGGVFVSFWGDSLRDTLNYLSEPLRQIEGTQEKGRILTILGYSQRTLGRYEQANTFHQEALRIAQDAGDNLCQIANFNHLSRNSIAQKEYAIAINYSQRALILARQTGDRLGEANALANLGYSQVLAAQATEEISLEVYQQNISYLEQGLQLSERLEDHQSLALCYNSLGIAYLVINQPTVAYDYLEKAVKAAQLVRDLYLQGISFTYLAEAYYNLNQVERAVYNGCLGMYLLERIGTKEWRGAAGLLTVIQGRVGQEKFQSLIVQYRPKLIEIIGVEGVDHLPQLLKQYQE</sequence>
<dbReference type="SUPFAM" id="SSF48452">
    <property type="entry name" value="TPR-like"/>
    <property type="match status" value="1"/>
</dbReference>
<dbReference type="OrthoDB" id="428332at2"/>
<dbReference type="PANTHER" id="PTHR10098:SF108">
    <property type="entry name" value="TETRATRICOPEPTIDE REPEAT PROTEIN 28"/>
    <property type="match status" value="1"/>
</dbReference>
<dbReference type="EMBL" id="CP001291">
    <property type="protein sequence ID" value="ACK69228.1"/>
    <property type="molecule type" value="Genomic_DNA"/>
</dbReference>
<dbReference type="PANTHER" id="PTHR10098">
    <property type="entry name" value="RAPSYN-RELATED"/>
    <property type="match status" value="1"/>
</dbReference>
<dbReference type="Proteomes" id="UP000002384">
    <property type="component" value="Chromosome"/>
</dbReference>
<evidence type="ECO:0000313" key="1">
    <source>
        <dbReference type="EMBL" id="ACK69228.1"/>
    </source>
</evidence>
<accession>B7KG35</accession>
<gene>
    <name evidence="1" type="ordered locus">PCC7424_0772</name>
</gene>